<feature type="region of interest" description="Disordered" evidence="1">
    <location>
        <begin position="28"/>
        <end position="55"/>
    </location>
</feature>
<accession>A0A8S0SG48</accession>
<dbReference type="AlphaFoldDB" id="A0A8S0SG48"/>
<organism evidence="2 3">
    <name type="scientific">Olea europaea subsp. europaea</name>
    <dbReference type="NCBI Taxonomy" id="158383"/>
    <lineage>
        <taxon>Eukaryota</taxon>
        <taxon>Viridiplantae</taxon>
        <taxon>Streptophyta</taxon>
        <taxon>Embryophyta</taxon>
        <taxon>Tracheophyta</taxon>
        <taxon>Spermatophyta</taxon>
        <taxon>Magnoliopsida</taxon>
        <taxon>eudicotyledons</taxon>
        <taxon>Gunneridae</taxon>
        <taxon>Pentapetalae</taxon>
        <taxon>asterids</taxon>
        <taxon>lamiids</taxon>
        <taxon>Lamiales</taxon>
        <taxon>Oleaceae</taxon>
        <taxon>Oleeae</taxon>
        <taxon>Olea</taxon>
    </lineage>
</organism>
<evidence type="ECO:0000256" key="1">
    <source>
        <dbReference type="SAM" id="MobiDB-lite"/>
    </source>
</evidence>
<keyword evidence="3" id="KW-1185">Reference proteome</keyword>
<dbReference type="Proteomes" id="UP000594638">
    <property type="component" value="Unassembled WGS sequence"/>
</dbReference>
<evidence type="ECO:0000313" key="3">
    <source>
        <dbReference type="Proteomes" id="UP000594638"/>
    </source>
</evidence>
<dbReference type="Gramene" id="OE9A105308T1">
    <property type="protein sequence ID" value="OE9A105308C1"/>
    <property type="gene ID" value="OE9A105308"/>
</dbReference>
<gene>
    <name evidence="2" type="ORF">OLEA9_A105308</name>
</gene>
<reference evidence="2 3" key="1">
    <citation type="submission" date="2019-12" db="EMBL/GenBank/DDBJ databases">
        <authorList>
            <person name="Alioto T."/>
            <person name="Alioto T."/>
            <person name="Gomez Garrido J."/>
        </authorList>
    </citation>
    <scope>NUCLEOTIDE SEQUENCE [LARGE SCALE GENOMIC DNA]</scope>
</reference>
<name>A0A8S0SG48_OLEEU</name>
<proteinExistence type="predicted"/>
<dbReference type="PANTHER" id="PTHR35280:SF1">
    <property type="entry name" value="F17L21.9"/>
    <property type="match status" value="1"/>
</dbReference>
<evidence type="ECO:0000313" key="2">
    <source>
        <dbReference type="EMBL" id="CAA2991376.1"/>
    </source>
</evidence>
<dbReference type="OrthoDB" id="782808at2759"/>
<protein>
    <submittedName>
        <fullName evidence="2">Uncharacterized protein</fullName>
    </submittedName>
</protein>
<dbReference type="PANTHER" id="PTHR35280">
    <property type="entry name" value="F17L21.9"/>
    <property type="match status" value="1"/>
</dbReference>
<feature type="compositionally biased region" description="Polar residues" evidence="1">
    <location>
        <begin position="95"/>
        <end position="104"/>
    </location>
</feature>
<feature type="compositionally biased region" description="Basic and acidic residues" evidence="1">
    <location>
        <begin position="84"/>
        <end position="94"/>
    </location>
</feature>
<comment type="caution">
    <text evidence="2">The sequence shown here is derived from an EMBL/GenBank/DDBJ whole genome shotgun (WGS) entry which is preliminary data.</text>
</comment>
<feature type="region of interest" description="Disordered" evidence="1">
    <location>
        <begin position="79"/>
        <end position="104"/>
    </location>
</feature>
<sequence length="222" mass="24715">MKTKTESEEEKMEVIQRAIKQLMELEDEKFNPSRSSSLLESYAAVDSEDDKSNGGRRRHLLSKLLFQLESLDGIPQKSGELADEEHVHSSKNSERSATANAVGNSTSGITNEDITKELKELKKQNFVTHCLLSALIVLTIAWQLSEVSLILKVKDGLSNPLRSIGRMFNGMFKSRKNGIVQEAAKHVSAKEREIPEPTPLPGLRIPGFPIEDLLGWDSSDDD</sequence>
<dbReference type="EMBL" id="CACTIH010005425">
    <property type="protein sequence ID" value="CAA2991376.1"/>
    <property type="molecule type" value="Genomic_DNA"/>
</dbReference>